<dbReference type="AlphaFoldDB" id="H2ZIW9"/>
<reference evidence="2" key="3">
    <citation type="submission" date="2025-09" db="UniProtKB">
        <authorList>
            <consortium name="Ensembl"/>
        </authorList>
    </citation>
    <scope>IDENTIFICATION</scope>
</reference>
<name>H2ZIW9_CIOSA</name>
<protein>
    <submittedName>
        <fullName evidence="2">Uncharacterized protein</fullName>
    </submittedName>
</protein>
<evidence type="ECO:0000313" key="3">
    <source>
        <dbReference type="Proteomes" id="UP000007875"/>
    </source>
</evidence>
<evidence type="ECO:0000256" key="1">
    <source>
        <dbReference type="SAM" id="MobiDB-lite"/>
    </source>
</evidence>
<sequence>MKTLLRFSNRNSTDEHKEEADSVKSYSFSKWPSSELRTSLPSLPLSRPAHAPLGRTASAGTKTEQTSERRKIWSPISGLLASTDGLKLWTPSPPRRRFGSRKKRKHRKSESIYHDVLPENIRKESDGGVLCEPCSQDEGGSKVS</sequence>
<evidence type="ECO:0000313" key="2">
    <source>
        <dbReference type="Ensembl" id="ENSCSAVP00000017535.1"/>
    </source>
</evidence>
<proteinExistence type="predicted"/>
<accession>H2ZIW9</accession>
<dbReference type="Ensembl" id="ENSCSAVT00000017726.1">
    <property type="protein sequence ID" value="ENSCSAVP00000017535.1"/>
    <property type="gene ID" value="ENSCSAVG00000010329.1"/>
</dbReference>
<keyword evidence="3" id="KW-1185">Reference proteome</keyword>
<feature type="compositionally biased region" description="Polar residues" evidence="1">
    <location>
        <begin position="1"/>
        <end position="11"/>
    </location>
</feature>
<feature type="compositionally biased region" description="Basic residues" evidence="1">
    <location>
        <begin position="94"/>
        <end position="108"/>
    </location>
</feature>
<feature type="region of interest" description="Disordered" evidence="1">
    <location>
        <begin position="1"/>
        <end position="144"/>
    </location>
</feature>
<feature type="compositionally biased region" description="Basic and acidic residues" evidence="1">
    <location>
        <begin position="109"/>
        <end position="126"/>
    </location>
</feature>
<feature type="compositionally biased region" description="Basic and acidic residues" evidence="1">
    <location>
        <begin position="12"/>
        <end position="22"/>
    </location>
</feature>
<feature type="compositionally biased region" description="Low complexity" evidence="1">
    <location>
        <begin position="32"/>
        <end position="53"/>
    </location>
</feature>
<dbReference type="HOGENOM" id="CLU_1800775_0_0_1"/>
<organism evidence="2 3">
    <name type="scientific">Ciona savignyi</name>
    <name type="common">Pacific transparent sea squirt</name>
    <dbReference type="NCBI Taxonomy" id="51511"/>
    <lineage>
        <taxon>Eukaryota</taxon>
        <taxon>Metazoa</taxon>
        <taxon>Chordata</taxon>
        <taxon>Tunicata</taxon>
        <taxon>Ascidiacea</taxon>
        <taxon>Phlebobranchia</taxon>
        <taxon>Cionidae</taxon>
        <taxon>Ciona</taxon>
    </lineage>
</organism>
<dbReference type="InParanoid" id="H2ZIW9"/>
<reference evidence="3" key="1">
    <citation type="submission" date="2003-08" db="EMBL/GenBank/DDBJ databases">
        <authorList>
            <person name="Birren B."/>
            <person name="Nusbaum C."/>
            <person name="Abebe A."/>
            <person name="Abouelleil A."/>
            <person name="Adekoya E."/>
            <person name="Ait-zahra M."/>
            <person name="Allen N."/>
            <person name="Allen T."/>
            <person name="An P."/>
            <person name="Anderson M."/>
            <person name="Anderson S."/>
            <person name="Arachchi H."/>
            <person name="Armbruster J."/>
            <person name="Bachantsang P."/>
            <person name="Baldwin J."/>
            <person name="Barry A."/>
            <person name="Bayul T."/>
            <person name="Blitshsteyn B."/>
            <person name="Bloom T."/>
            <person name="Blye J."/>
            <person name="Boguslavskiy L."/>
            <person name="Borowsky M."/>
            <person name="Boukhgalter B."/>
            <person name="Brunache A."/>
            <person name="Butler J."/>
            <person name="Calixte N."/>
            <person name="Calvo S."/>
            <person name="Camarata J."/>
            <person name="Campo K."/>
            <person name="Chang J."/>
            <person name="Cheshatsang Y."/>
            <person name="Citroen M."/>
            <person name="Collymore A."/>
            <person name="Considine T."/>
            <person name="Cook A."/>
            <person name="Cooke P."/>
            <person name="Corum B."/>
            <person name="Cuomo C."/>
            <person name="David R."/>
            <person name="Dawoe T."/>
            <person name="Degray S."/>
            <person name="Dodge S."/>
            <person name="Dooley K."/>
            <person name="Dorje P."/>
            <person name="Dorjee K."/>
            <person name="Dorris L."/>
            <person name="Duffey N."/>
            <person name="Dupes A."/>
            <person name="Elkins T."/>
            <person name="Engels R."/>
            <person name="Erickson J."/>
            <person name="Farina A."/>
            <person name="Faro S."/>
            <person name="Ferreira P."/>
            <person name="Fischer H."/>
            <person name="Fitzgerald M."/>
            <person name="Foley K."/>
            <person name="Gage D."/>
            <person name="Galagan J."/>
            <person name="Gearin G."/>
            <person name="Gnerre S."/>
            <person name="Gnirke A."/>
            <person name="Goyette A."/>
            <person name="Graham J."/>
            <person name="Grandbois E."/>
            <person name="Gyaltsen K."/>
            <person name="Hafez N."/>
            <person name="Hagopian D."/>
            <person name="Hagos B."/>
            <person name="Hall J."/>
            <person name="Hatcher B."/>
            <person name="Heller A."/>
            <person name="Higgins H."/>
            <person name="Honan T."/>
            <person name="Horn A."/>
            <person name="Houde N."/>
            <person name="Hughes L."/>
            <person name="Hulme W."/>
            <person name="Husby E."/>
            <person name="Iliev I."/>
            <person name="Jaffe D."/>
            <person name="Jones C."/>
            <person name="Kamal M."/>
            <person name="Kamat A."/>
            <person name="Kamvysselis M."/>
            <person name="Karlsson E."/>
            <person name="Kells C."/>
            <person name="Kieu A."/>
            <person name="Kisner P."/>
            <person name="Kodira C."/>
            <person name="Kulbokas E."/>
            <person name="Labutti K."/>
            <person name="Lama D."/>
            <person name="Landers T."/>
            <person name="Leger J."/>
            <person name="Levine S."/>
            <person name="Lewis D."/>
            <person name="Lewis T."/>
            <person name="Lindblad-toh K."/>
            <person name="Liu X."/>
            <person name="Lokyitsang T."/>
            <person name="Lokyitsang Y."/>
            <person name="Lucien O."/>
            <person name="Lui A."/>
            <person name="Ma L.J."/>
            <person name="Mabbitt R."/>
            <person name="Macdonald J."/>
            <person name="Maclean C."/>
            <person name="Major J."/>
            <person name="Manning J."/>
            <person name="Marabella R."/>
            <person name="Maru K."/>
            <person name="Matthews C."/>
            <person name="Mauceli E."/>
            <person name="Mccarthy M."/>
            <person name="Mcdonough S."/>
            <person name="Mcghee T."/>
            <person name="Meldrim J."/>
            <person name="Meneus L."/>
            <person name="Mesirov J."/>
            <person name="Mihalev A."/>
            <person name="Mihova T."/>
            <person name="Mikkelsen T."/>
            <person name="Mlenga V."/>
            <person name="Moru K."/>
            <person name="Mozes J."/>
            <person name="Mulrain L."/>
            <person name="Munson G."/>
            <person name="Naylor J."/>
            <person name="Newes C."/>
            <person name="Nguyen C."/>
            <person name="Nguyen N."/>
            <person name="Nguyen T."/>
            <person name="Nicol R."/>
            <person name="Nielsen C."/>
            <person name="Nizzari M."/>
            <person name="Norbu C."/>
            <person name="Norbu N."/>
            <person name="O'donnell P."/>
            <person name="Okoawo O."/>
            <person name="O'leary S."/>
            <person name="Omotosho B."/>
            <person name="O'neill K."/>
            <person name="Osman S."/>
            <person name="Parker S."/>
            <person name="Perrin D."/>
            <person name="Phunkhang P."/>
            <person name="Piqani B."/>
            <person name="Purcell S."/>
            <person name="Rachupka T."/>
            <person name="Ramasamy U."/>
            <person name="Rameau R."/>
            <person name="Ray V."/>
            <person name="Raymond C."/>
            <person name="Retta R."/>
            <person name="Richardson S."/>
            <person name="Rise C."/>
            <person name="Rodriguez J."/>
            <person name="Rogers J."/>
            <person name="Rogov P."/>
            <person name="Rutman M."/>
            <person name="Schupbach R."/>
            <person name="Seaman C."/>
            <person name="Settipalli S."/>
            <person name="Sharpe T."/>
            <person name="Sheridan J."/>
            <person name="Sherpa N."/>
            <person name="Shi J."/>
            <person name="Smirnov S."/>
            <person name="Smith C."/>
            <person name="Sougnez C."/>
            <person name="Spencer B."/>
            <person name="Stalker J."/>
            <person name="Stange-thomann N."/>
            <person name="Stavropoulos S."/>
            <person name="Stetson K."/>
            <person name="Stone C."/>
            <person name="Stone S."/>
            <person name="Stubbs M."/>
            <person name="Talamas J."/>
            <person name="Tchuinga P."/>
            <person name="Tenzing P."/>
            <person name="Tesfaye S."/>
            <person name="Theodore J."/>
            <person name="Thoulutsang Y."/>
            <person name="Topham K."/>
            <person name="Towey S."/>
            <person name="Tsamla T."/>
            <person name="Tsomo N."/>
            <person name="Vallee D."/>
            <person name="Vassiliev H."/>
            <person name="Venkataraman V."/>
            <person name="Vinson J."/>
            <person name="Vo A."/>
            <person name="Wade C."/>
            <person name="Wang S."/>
            <person name="Wangchuk T."/>
            <person name="Wangdi T."/>
            <person name="Whittaker C."/>
            <person name="Wilkinson J."/>
            <person name="Wu Y."/>
            <person name="Wyman D."/>
            <person name="Yadav S."/>
            <person name="Yang S."/>
            <person name="Yang X."/>
            <person name="Yeager S."/>
            <person name="Yee E."/>
            <person name="Young G."/>
            <person name="Zainoun J."/>
            <person name="Zembeck L."/>
            <person name="Zimmer A."/>
            <person name="Zody M."/>
            <person name="Lander E."/>
        </authorList>
    </citation>
    <scope>NUCLEOTIDE SEQUENCE [LARGE SCALE GENOMIC DNA]</scope>
</reference>
<dbReference type="Proteomes" id="UP000007875">
    <property type="component" value="Unassembled WGS sequence"/>
</dbReference>
<reference evidence="2" key="2">
    <citation type="submission" date="2025-08" db="UniProtKB">
        <authorList>
            <consortium name="Ensembl"/>
        </authorList>
    </citation>
    <scope>IDENTIFICATION</scope>
</reference>